<evidence type="ECO:0000313" key="3">
    <source>
        <dbReference type="EMBL" id="EOW78424.1"/>
    </source>
</evidence>
<dbReference type="HOGENOM" id="CLU_177636_0_0_9"/>
<proteinExistence type="predicted"/>
<keyword evidence="1" id="KW-0472">Membrane</keyword>
<comment type="caution">
    <text evidence="2">The sequence shown here is derived from an EMBL/GenBank/DDBJ whole genome shotgun (WGS) entry which is preliminary data.</text>
</comment>
<accession>R2V5T5</accession>
<dbReference type="OrthoDB" id="2194090at2"/>
<dbReference type="AlphaFoldDB" id="R2V5T5"/>
<reference evidence="3 5" key="2">
    <citation type="submission" date="2013-03" db="EMBL/GenBank/DDBJ databases">
        <title>The Genome Sequence of Enterococcus gilvus ATCC BAA-350 (PacBio/Illumina hybrid assembly).</title>
        <authorList>
            <consortium name="The Broad Institute Genomics Platform"/>
            <consortium name="The Broad Institute Genome Sequencing Center for Infectious Disease"/>
            <person name="Earl A."/>
            <person name="Russ C."/>
            <person name="Gilmore M."/>
            <person name="Surin D."/>
            <person name="Walker B."/>
            <person name="Young S."/>
            <person name="Zeng Q."/>
            <person name="Gargeya S."/>
            <person name="Fitzgerald M."/>
            <person name="Haas B."/>
            <person name="Abouelleil A."/>
            <person name="Allen A.W."/>
            <person name="Alvarado L."/>
            <person name="Arachchi H.M."/>
            <person name="Berlin A.M."/>
            <person name="Chapman S.B."/>
            <person name="Gainer-Dewar J."/>
            <person name="Goldberg J."/>
            <person name="Griggs A."/>
            <person name="Gujja S."/>
            <person name="Hansen M."/>
            <person name="Howarth C."/>
            <person name="Imamovic A."/>
            <person name="Ireland A."/>
            <person name="Larimer J."/>
            <person name="McCowan C."/>
            <person name="Murphy C."/>
            <person name="Pearson M."/>
            <person name="Poon T.W."/>
            <person name="Priest M."/>
            <person name="Roberts A."/>
            <person name="Saif S."/>
            <person name="Shea T."/>
            <person name="Sisk P."/>
            <person name="Sykes S."/>
            <person name="Wortman J."/>
            <person name="Nusbaum C."/>
            <person name="Birren B."/>
        </authorList>
    </citation>
    <scope>NUCLEOTIDE SEQUENCE [LARGE SCALE GENOMIC DNA]</scope>
    <source>
        <strain evidence="3 5">ATCC BAA-350</strain>
    </source>
</reference>
<organism evidence="2 4">
    <name type="scientific">Enterococcus gilvus ATCC BAA-350</name>
    <dbReference type="NCBI Taxonomy" id="1158614"/>
    <lineage>
        <taxon>Bacteria</taxon>
        <taxon>Bacillati</taxon>
        <taxon>Bacillota</taxon>
        <taxon>Bacilli</taxon>
        <taxon>Lactobacillales</taxon>
        <taxon>Enterococcaceae</taxon>
        <taxon>Enterococcus</taxon>
    </lineage>
</organism>
<protein>
    <submittedName>
        <fullName evidence="2">Uncharacterized protein</fullName>
    </submittedName>
</protein>
<dbReference type="EMBL" id="AJDQ01000017">
    <property type="protein sequence ID" value="EOI53105.1"/>
    <property type="molecule type" value="Genomic_DNA"/>
</dbReference>
<gene>
    <name evidence="3" type="ORF">I592_04017</name>
    <name evidence="2" type="ORF">UKC_04013</name>
</gene>
<dbReference type="eggNOG" id="ENOG50306RQ">
    <property type="taxonomic scope" value="Bacteria"/>
</dbReference>
<name>R2V5T5_9ENTE</name>
<keyword evidence="1" id="KW-1133">Transmembrane helix</keyword>
<reference evidence="2 4" key="1">
    <citation type="submission" date="2013-02" db="EMBL/GenBank/DDBJ databases">
        <title>The Genome Sequence of Enterococcus gilvus ATCC BAA-350.</title>
        <authorList>
            <consortium name="The Broad Institute Genome Sequencing Platform"/>
            <consortium name="The Broad Institute Genome Sequencing Center for Infectious Disease"/>
            <person name="Earl A.M."/>
            <person name="Gilmore M.S."/>
            <person name="Lebreton F."/>
            <person name="Walker B."/>
            <person name="Young S.K."/>
            <person name="Zeng Q."/>
            <person name="Gargeya S."/>
            <person name="Fitzgerald M."/>
            <person name="Haas B."/>
            <person name="Abouelleil A."/>
            <person name="Alvarado L."/>
            <person name="Arachchi H.M."/>
            <person name="Berlin A.M."/>
            <person name="Chapman S.B."/>
            <person name="Dewar J."/>
            <person name="Goldberg J."/>
            <person name="Griggs A."/>
            <person name="Gujja S."/>
            <person name="Hansen M."/>
            <person name="Howarth C."/>
            <person name="Imamovic A."/>
            <person name="Larimer J."/>
            <person name="McCowan C."/>
            <person name="Murphy C."/>
            <person name="Neiman D."/>
            <person name="Pearson M."/>
            <person name="Priest M."/>
            <person name="Roberts A."/>
            <person name="Saif S."/>
            <person name="Shea T."/>
            <person name="Sisk P."/>
            <person name="Sykes S."/>
            <person name="Wortman J."/>
            <person name="Nusbaum C."/>
            <person name="Birren B."/>
        </authorList>
    </citation>
    <scope>NUCLEOTIDE SEQUENCE [LARGE SCALE GENOMIC DNA]</scope>
    <source>
        <strain evidence="2 4">ATCC BAA-350</strain>
    </source>
</reference>
<keyword evidence="5" id="KW-1185">Reference proteome</keyword>
<keyword evidence="1" id="KW-0812">Transmembrane</keyword>
<dbReference type="Proteomes" id="UP000013750">
    <property type="component" value="Unassembled WGS sequence"/>
</dbReference>
<dbReference type="RefSeq" id="WP_010782331.1">
    <property type="nucleotide sequence ID" value="NZ_ASWH01000003.1"/>
</dbReference>
<sequence>MFDLSGIFDNWSTQAIILLSIVALGLIIAGVVTQGFARTIVTVIGVFILIALILILKNAEDVGRWIKDKVFKLGMVNPEEVKGLILNGIQLFTRI</sequence>
<feature type="transmembrane region" description="Helical" evidence="1">
    <location>
        <begin position="12"/>
        <end position="32"/>
    </location>
</feature>
<dbReference type="Proteomes" id="UP000014160">
    <property type="component" value="Unassembled WGS sequence"/>
</dbReference>
<evidence type="ECO:0000313" key="5">
    <source>
        <dbReference type="Proteomes" id="UP000014160"/>
    </source>
</evidence>
<feature type="transmembrane region" description="Helical" evidence="1">
    <location>
        <begin position="39"/>
        <end position="56"/>
    </location>
</feature>
<evidence type="ECO:0000313" key="4">
    <source>
        <dbReference type="Proteomes" id="UP000013750"/>
    </source>
</evidence>
<dbReference type="PATRIC" id="fig|1158614.3.peg.4004"/>
<dbReference type="EMBL" id="ASWH01000003">
    <property type="protein sequence ID" value="EOW78424.1"/>
    <property type="molecule type" value="Genomic_DNA"/>
</dbReference>
<evidence type="ECO:0000313" key="2">
    <source>
        <dbReference type="EMBL" id="EOI53105.1"/>
    </source>
</evidence>
<evidence type="ECO:0000256" key="1">
    <source>
        <dbReference type="SAM" id="Phobius"/>
    </source>
</evidence>